<keyword evidence="3" id="KW-1185">Reference proteome</keyword>
<proteinExistence type="predicted"/>
<organism evidence="2 3">
    <name type="scientific">Chaetomidium leptoderma</name>
    <dbReference type="NCBI Taxonomy" id="669021"/>
    <lineage>
        <taxon>Eukaryota</taxon>
        <taxon>Fungi</taxon>
        <taxon>Dikarya</taxon>
        <taxon>Ascomycota</taxon>
        <taxon>Pezizomycotina</taxon>
        <taxon>Sordariomycetes</taxon>
        <taxon>Sordariomycetidae</taxon>
        <taxon>Sordariales</taxon>
        <taxon>Chaetomiaceae</taxon>
        <taxon>Chaetomidium</taxon>
    </lineage>
</organism>
<dbReference type="Proteomes" id="UP001302745">
    <property type="component" value="Unassembled WGS sequence"/>
</dbReference>
<feature type="chain" id="PRO_5043029005" evidence="1">
    <location>
        <begin position="17"/>
        <end position="81"/>
    </location>
</feature>
<reference evidence="2" key="1">
    <citation type="journal article" date="2023" name="Mol. Phylogenet. Evol.">
        <title>Genome-scale phylogeny and comparative genomics of the fungal order Sordariales.</title>
        <authorList>
            <person name="Hensen N."/>
            <person name="Bonometti L."/>
            <person name="Westerberg I."/>
            <person name="Brannstrom I.O."/>
            <person name="Guillou S."/>
            <person name="Cros-Aarteil S."/>
            <person name="Calhoun S."/>
            <person name="Haridas S."/>
            <person name="Kuo A."/>
            <person name="Mondo S."/>
            <person name="Pangilinan J."/>
            <person name="Riley R."/>
            <person name="LaButti K."/>
            <person name="Andreopoulos B."/>
            <person name="Lipzen A."/>
            <person name="Chen C."/>
            <person name="Yan M."/>
            <person name="Daum C."/>
            <person name="Ng V."/>
            <person name="Clum A."/>
            <person name="Steindorff A."/>
            <person name="Ohm R.A."/>
            <person name="Martin F."/>
            <person name="Silar P."/>
            <person name="Natvig D.O."/>
            <person name="Lalanne C."/>
            <person name="Gautier V."/>
            <person name="Ament-Velasquez S.L."/>
            <person name="Kruys A."/>
            <person name="Hutchinson M.I."/>
            <person name="Powell A.J."/>
            <person name="Barry K."/>
            <person name="Miller A.N."/>
            <person name="Grigoriev I.V."/>
            <person name="Debuchy R."/>
            <person name="Gladieux P."/>
            <person name="Hiltunen Thoren M."/>
            <person name="Johannesson H."/>
        </authorList>
    </citation>
    <scope>NUCLEOTIDE SEQUENCE</scope>
    <source>
        <strain evidence="2">CBS 538.74</strain>
    </source>
</reference>
<name>A0AAN6ZSB9_9PEZI</name>
<protein>
    <submittedName>
        <fullName evidence="2">Uncharacterized protein</fullName>
    </submittedName>
</protein>
<dbReference type="EMBL" id="MU857101">
    <property type="protein sequence ID" value="KAK4150050.1"/>
    <property type="molecule type" value="Genomic_DNA"/>
</dbReference>
<dbReference type="AlphaFoldDB" id="A0AAN6ZSB9"/>
<evidence type="ECO:0000313" key="2">
    <source>
        <dbReference type="EMBL" id="KAK4150050.1"/>
    </source>
</evidence>
<evidence type="ECO:0000256" key="1">
    <source>
        <dbReference type="SAM" id="SignalP"/>
    </source>
</evidence>
<reference evidence="2" key="2">
    <citation type="submission" date="2023-05" db="EMBL/GenBank/DDBJ databases">
        <authorList>
            <consortium name="Lawrence Berkeley National Laboratory"/>
            <person name="Steindorff A."/>
            <person name="Hensen N."/>
            <person name="Bonometti L."/>
            <person name="Westerberg I."/>
            <person name="Brannstrom I.O."/>
            <person name="Guillou S."/>
            <person name="Cros-Aarteil S."/>
            <person name="Calhoun S."/>
            <person name="Haridas S."/>
            <person name="Kuo A."/>
            <person name="Mondo S."/>
            <person name="Pangilinan J."/>
            <person name="Riley R."/>
            <person name="Labutti K."/>
            <person name="Andreopoulos B."/>
            <person name="Lipzen A."/>
            <person name="Chen C."/>
            <person name="Yanf M."/>
            <person name="Daum C."/>
            <person name="Ng V."/>
            <person name="Clum A."/>
            <person name="Ohm R."/>
            <person name="Martin F."/>
            <person name="Silar P."/>
            <person name="Natvig D."/>
            <person name="Lalanne C."/>
            <person name="Gautier V."/>
            <person name="Ament-Velasquez S.L."/>
            <person name="Kruys A."/>
            <person name="Hutchinson M.I."/>
            <person name="Powell A.J."/>
            <person name="Barry K."/>
            <person name="Miller A.N."/>
            <person name="Grigoriev I.V."/>
            <person name="Debuchy R."/>
            <person name="Gladieux P."/>
            <person name="Thoren M.H."/>
            <person name="Johannesson H."/>
        </authorList>
    </citation>
    <scope>NUCLEOTIDE SEQUENCE</scope>
    <source>
        <strain evidence="2">CBS 538.74</strain>
    </source>
</reference>
<keyword evidence="1" id="KW-0732">Signal</keyword>
<feature type="signal peptide" evidence="1">
    <location>
        <begin position="1"/>
        <end position="16"/>
    </location>
</feature>
<comment type="caution">
    <text evidence="2">The sequence shown here is derived from an EMBL/GenBank/DDBJ whole genome shotgun (WGS) entry which is preliminary data.</text>
</comment>
<gene>
    <name evidence="2" type="ORF">C8A00DRAFT_37356</name>
</gene>
<accession>A0AAN6ZSB9</accession>
<sequence length="81" mass="8664">MKLLTVFAFLAVTVAAMPTGTEQGDMDVVAKRASCAVEFPQGCANICCKQNGGCSFLNCADSYCHMFNIGQPECICKCHYG</sequence>
<evidence type="ECO:0000313" key="3">
    <source>
        <dbReference type="Proteomes" id="UP001302745"/>
    </source>
</evidence>